<sequence length="208" mass="22563">MKKIALNIIKLMIGFFLFAVGIVMTINSDLGLSPWDAFHNGLSKSINITMGQASIGVGIIVVTVNSIFGEKVGWGTLLNVLTIGAFMDVIMFNNIIPSFQGIYLRIIMMIIGLFIIGIATYLYLSVGWGAGPRDGLMVALSKKIKKPVGLIRSSIELMALILGYILGGSVGIGTFITVLCIGPIVQIVFKIFKFDVNKVEHKFIGQHL</sequence>
<feature type="transmembrane region" description="Helical" evidence="1">
    <location>
        <begin position="147"/>
        <end position="166"/>
    </location>
</feature>
<evidence type="ECO:0000313" key="2">
    <source>
        <dbReference type="EMBL" id="SQB35104.1"/>
    </source>
</evidence>
<dbReference type="AlphaFoldDB" id="A0A240AHL8"/>
<feature type="transmembrane region" description="Helical" evidence="1">
    <location>
        <begin position="46"/>
        <end position="64"/>
    </location>
</feature>
<evidence type="ECO:0000313" key="3">
    <source>
        <dbReference type="Proteomes" id="UP000250223"/>
    </source>
</evidence>
<dbReference type="RefSeq" id="WP_242955717.1">
    <property type="nucleotide sequence ID" value="NZ_JAWEDD010000018.1"/>
</dbReference>
<dbReference type="InterPro" id="IPR038750">
    <property type="entry name" value="YczE/YyaS-like"/>
</dbReference>
<feature type="transmembrane region" description="Helical" evidence="1">
    <location>
        <begin position="172"/>
        <end position="192"/>
    </location>
</feature>
<feature type="transmembrane region" description="Helical" evidence="1">
    <location>
        <begin position="102"/>
        <end position="126"/>
    </location>
</feature>
<organism evidence="2 3">
    <name type="scientific">Clostridium cochlearium</name>
    <dbReference type="NCBI Taxonomy" id="1494"/>
    <lineage>
        <taxon>Bacteria</taxon>
        <taxon>Bacillati</taxon>
        <taxon>Bacillota</taxon>
        <taxon>Clostridia</taxon>
        <taxon>Eubacteriales</taxon>
        <taxon>Clostridiaceae</taxon>
        <taxon>Clostridium</taxon>
    </lineage>
</organism>
<feature type="transmembrane region" description="Helical" evidence="1">
    <location>
        <begin position="7"/>
        <end position="26"/>
    </location>
</feature>
<dbReference type="GeneID" id="70577506"/>
<feature type="transmembrane region" description="Helical" evidence="1">
    <location>
        <begin position="76"/>
        <end position="96"/>
    </location>
</feature>
<keyword evidence="1" id="KW-1133">Transmembrane helix</keyword>
<accession>A0A240AHL8</accession>
<dbReference type="EMBL" id="UAWC01000023">
    <property type="protein sequence ID" value="SQB35104.1"/>
    <property type="molecule type" value="Genomic_DNA"/>
</dbReference>
<dbReference type="Proteomes" id="UP000250223">
    <property type="component" value="Unassembled WGS sequence"/>
</dbReference>
<protein>
    <submittedName>
        <fullName evidence="2">Uncharacterized BCR, YitT family COG1284</fullName>
    </submittedName>
</protein>
<keyword evidence="1" id="KW-0472">Membrane</keyword>
<dbReference type="Pfam" id="PF19700">
    <property type="entry name" value="DUF6198"/>
    <property type="match status" value="1"/>
</dbReference>
<name>A0A240AHL8_CLOCO</name>
<evidence type="ECO:0000256" key="1">
    <source>
        <dbReference type="SAM" id="Phobius"/>
    </source>
</evidence>
<gene>
    <name evidence="2" type="ORF">NCTC13028_01717</name>
</gene>
<dbReference type="PANTHER" id="PTHR40078:SF1">
    <property type="entry name" value="INTEGRAL MEMBRANE PROTEIN"/>
    <property type="match status" value="1"/>
</dbReference>
<keyword evidence="1" id="KW-0812">Transmembrane</keyword>
<proteinExistence type="predicted"/>
<dbReference type="PANTHER" id="PTHR40078">
    <property type="entry name" value="INTEGRAL MEMBRANE PROTEIN-RELATED"/>
    <property type="match status" value="1"/>
</dbReference>
<reference evidence="2 3" key="1">
    <citation type="submission" date="2018-06" db="EMBL/GenBank/DDBJ databases">
        <authorList>
            <consortium name="Pathogen Informatics"/>
            <person name="Doyle S."/>
        </authorList>
    </citation>
    <scope>NUCLEOTIDE SEQUENCE [LARGE SCALE GENOMIC DNA]</scope>
    <source>
        <strain evidence="2 3">NCTC13028</strain>
    </source>
</reference>